<evidence type="ECO:0000256" key="4">
    <source>
        <dbReference type="ARBA" id="ARBA00022692"/>
    </source>
</evidence>
<comment type="caution">
    <text evidence="9">The sequence shown here is derived from an EMBL/GenBank/DDBJ whole genome shotgun (WGS) entry which is preliminary data.</text>
</comment>
<organism evidence="9 10">
    <name type="scientific">Saccharopolyspora halophila</name>
    <dbReference type="NCBI Taxonomy" id="405551"/>
    <lineage>
        <taxon>Bacteria</taxon>
        <taxon>Bacillati</taxon>
        <taxon>Actinomycetota</taxon>
        <taxon>Actinomycetes</taxon>
        <taxon>Pseudonocardiales</taxon>
        <taxon>Pseudonocardiaceae</taxon>
        <taxon>Saccharopolyspora</taxon>
    </lineage>
</organism>
<feature type="transmembrane region" description="Helical" evidence="7">
    <location>
        <begin position="223"/>
        <end position="243"/>
    </location>
</feature>
<feature type="transmembrane region" description="Helical" evidence="7">
    <location>
        <begin position="75"/>
        <end position="93"/>
    </location>
</feature>
<evidence type="ECO:0000256" key="6">
    <source>
        <dbReference type="ARBA" id="ARBA00023136"/>
    </source>
</evidence>
<evidence type="ECO:0000256" key="3">
    <source>
        <dbReference type="ARBA" id="ARBA00022475"/>
    </source>
</evidence>
<evidence type="ECO:0000313" key="9">
    <source>
        <dbReference type="EMBL" id="GAA2333201.1"/>
    </source>
</evidence>
<feature type="transmembrane region" description="Helical" evidence="7">
    <location>
        <begin position="185"/>
        <end position="211"/>
    </location>
</feature>
<reference evidence="9 10" key="1">
    <citation type="journal article" date="2019" name="Int. J. Syst. Evol. Microbiol.">
        <title>The Global Catalogue of Microorganisms (GCM) 10K type strain sequencing project: providing services to taxonomists for standard genome sequencing and annotation.</title>
        <authorList>
            <consortium name="The Broad Institute Genomics Platform"/>
            <consortium name="The Broad Institute Genome Sequencing Center for Infectious Disease"/>
            <person name="Wu L."/>
            <person name="Ma J."/>
        </authorList>
    </citation>
    <scope>NUCLEOTIDE SEQUENCE [LARGE SCALE GENOMIC DNA]</scope>
    <source>
        <strain evidence="9 10">JCM 16221</strain>
    </source>
</reference>
<feature type="transmembrane region" description="Helical" evidence="7">
    <location>
        <begin position="128"/>
        <end position="147"/>
    </location>
</feature>
<feature type="transmembrane region" description="Helical" evidence="7">
    <location>
        <begin position="255"/>
        <end position="275"/>
    </location>
</feature>
<evidence type="ECO:0000256" key="1">
    <source>
        <dbReference type="ARBA" id="ARBA00004651"/>
    </source>
</evidence>
<keyword evidence="4 7" id="KW-0812">Transmembrane</keyword>
<name>A0ABN3FMR8_9PSEU</name>
<keyword evidence="5 7" id="KW-1133">Transmembrane helix</keyword>
<evidence type="ECO:0000256" key="5">
    <source>
        <dbReference type="ARBA" id="ARBA00022989"/>
    </source>
</evidence>
<dbReference type="Pfam" id="PF00892">
    <property type="entry name" value="EamA"/>
    <property type="match status" value="2"/>
</dbReference>
<comment type="similarity">
    <text evidence="2">Belongs to the EamA transporter family.</text>
</comment>
<dbReference type="PANTHER" id="PTHR32322">
    <property type="entry name" value="INNER MEMBRANE TRANSPORTER"/>
    <property type="match status" value="1"/>
</dbReference>
<feature type="transmembrane region" description="Helical" evidence="7">
    <location>
        <begin position="281"/>
        <end position="297"/>
    </location>
</feature>
<dbReference type="InterPro" id="IPR050638">
    <property type="entry name" value="AA-Vitamin_Transporters"/>
</dbReference>
<proteinExistence type="inferred from homology"/>
<feature type="domain" description="EamA" evidence="8">
    <location>
        <begin position="155"/>
        <end position="297"/>
    </location>
</feature>
<gene>
    <name evidence="9" type="ORF">GCM10009854_05730</name>
</gene>
<evidence type="ECO:0000259" key="8">
    <source>
        <dbReference type="Pfam" id="PF00892"/>
    </source>
</evidence>
<dbReference type="PANTHER" id="PTHR32322:SF18">
    <property type="entry name" value="S-ADENOSYLMETHIONINE_S-ADENOSYLHOMOCYSTEINE TRANSPORTER"/>
    <property type="match status" value="1"/>
</dbReference>
<dbReference type="InterPro" id="IPR037185">
    <property type="entry name" value="EmrE-like"/>
</dbReference>
<keyword evidence="3" id="KW-1003">Cell membrane</keyword>
<accession>A0ABN3FMR8</accession>
<evidence type="ECO:0000313" key="10">
    <source>
        <dbReference type="Proteomes" id="UP001501218"/>
    </source>
</evidence>
<dbReference type="InterPro" id="IPR000620">
    <property type="entry name" value="EamA_dom"/>
</dbReference>
<keyword evidence="6 7" id="KW-0472">Membrane</keyword>
<keyword evidence="10" id="KW-1185">Reference proteome</keyword>
<dbReference type="Proteomes" id="UP001501218">
    <property type="component" value="Unassembled WGS sequence"/>
</dbReference>
<protein>
    <submittedName>
        <fullName evidence="9">EamA family transporter</fullName>
    </submittedName>
</protein>
<feature type="transmembrane region" description="Helical" evidence="7">
    <location>
        <begin position="40"/>
        <end position="63"/>
    </location>
</feature>
<dbReference type="SUPFAM" id="SSF103481">
    <property type="entry name" value="Multidrug resistance efflux transporter EmrE"/>
    <property type="match status" value="2"/>
</dbReference>
<comment type="subcellular location">
    <subcellularLocation>
        <location evidence="1">Cell membrane</location>
        <topology evidence="1">Multi-pass membrane protein</topology>
    </subcellularLocation>
</comment>
<sequence>MRIDRGFNGGLVLAVLSAASFGMAGPLARGLLEAGWSPGAVVLARLSIGAAALSPFAIIALRGRWGLLRTQLRPLLVYGALGLAGTQFCYFSAVGTMDVAPALLIEFTAPIAIVLWLWARRGQRPQPLTLLGGGAAVLGLVLALDLASGAEVAWTGALWAFAAMIGNAAYFLIAGETEDVLPPIALAGVGLAIAAAVLAALGVIGILPMHVNFAAAGYAVGAGPWWVPLLALGLISAALAYASGTAAIRRLGSRVGSFVALLEVVAAALFAWLLLDQLPGLSVLLGGLLIITGVVLVRRAEPAQVRPSQSAC</sequence>
<feature type="domain" description="EamA" evidence="8">
    <location>
        <begin position="10"/>
        <end position="143"/>
    </location>
</feature>
<evidence type="ECO:0000256" key="2">
    <source>
        <dbReference type="ARBA" id="ARBA00007362"/>
    </source>
</evidence>
<evidence type="ECO:0000256" key="7">
    <source>
        <dbReference type="SAM" id="Phobius"/>
    </source>
</evidence>
<dbReference type="EMBL" id="BAAARA010000002">
    <property type="protein sequence ID" value="GAA2333201.1"/>
    <property type="molecule type" value="Genomic_DNA"/>
</dbReference>
<feature type="transmembrane region" description="Helical" evidence="7">
    <location>
        <begin position="99"/>
        <end position="119"/>
    </location>
</feature>
<feature type="transmembrane region" description="Helical" evidence="7">
    <location>
        <begin position="153"/>
        <end position="173"/>
    </location>
</feature>